<dbReference type="InterPro" id="IPR006963">
    <property type="entry name" value="Mopterin_OxRdtase_4Fe-4S_dom"/>
</dbReference>
<dbReference type="RefSeq" id="WP_106618442.1">
    <property type="nucleotide sequence ID" value="NZ_PYAX01000010.1"/>
</dbReference>
<dbReference type="Gene3D" id="2.20.25.90">
    <property type="entry name" value="ADC-like domains"/>
    <property type="match status" value="1"/>
</dbReference>
<comment type="caution">
    <text evidence="7">The sequence shown here is derived from an EMBL/GenBank/DDBJ whole genome shotgun (WGS) entry which is preliminary data.</text>
</comment>
<dbReference type="EMBL" id="PYAX01000010">
    <property type="protein sequence ID" value="PSL53124.1"/>
    <property type="molecule type" value="Genomic_DNA"/>
</dbReference>
<protein>
    <submittedName>
        <fullName evidence="7">Anaerobic selenocysteine-containing dehydrogenase</fullName>
    </submittedName>
</protein>
<keyword evidence="1" id="KW-0004">4Fe-4S</keyword>
<dbReference type="SUPFAM" id="SSF50692">
    <property type="entry name" value="ADC-like"/>
    <property type="match status" value="1"/>
</dbReference>
<dbReference type="Gene3D" id="3.40.50.740">
    <property type="match status" value="1"/>
</dbReference>
<evidence type="ECO:0000313" key="7">
    <source>
        <dbReference type="EMBL" id="PSL53124.1"/>
    </source>
</evidence>
<dbReference type="Gene3D" id="2.40.40.20">
    <property type="match status" value="1"/>
</dbReference>
<evidence type="ECO:0000256" key="5">
    <source>
        <dbReference type="ARBA" id="ARBA00023014"/>
    </source>
</evidence>
<dbReference type="OrthoDB" id="7376058at2"/>
<dbReference type="PROSITE" id="PS51669">
    <property type="entry name" value="4FE4S_MOW_BIS_MGD"/>
    <property type="match status" value="1"/>
</dbReference>
<keyword evidence="4" id="KW-0408">Iron</keyword>
<sequence>MRTALTTCPLCEATCGLELTIEGDRITGVRGDRQDAFSGGFLCPKGASLGALDSDPDRLREPVARRGGSFEAVSWAEAFALVDERLSAIIGAHGRDAVALYLGNPTVHSLAGGLYAGPLRKAAGSRNFFTAATVDQMPRHVASGLLYGGIFTIPVPDIDRTDFLLLLGADPFTSNGSLWTVPDAPGRLKALRKRGGAFVVVDPRRSRTAAAADRHLAIVPGTDVFLLLAMVNELFAASLVDLKALAGHVNGLAGVRELSLPFTPEAVAARCGIEAGEIRALAHQLAAAPRAAVYGRLGTTTVEFGTVASWLVDVLNVLTGNLDRPGGAMFPMPAHTRRGTGSGKGFTTGRWHSRVRGLPEVAGEFPVVTLADEIETAGPGQVRALVTVAGNPALSVPNSARLDAALSTVDFMVSVDPYLNETTRHADVILPPPPPSRRAHYDLAFLSFTVRNVAKYSRAAVPLRPGEVDEGEILLRLTGIFAGLGPDADLDALVGLSGESEYSREERLLDAKLRSGPYGLSLADLLDRPHGLDLGPLTSRVPEVLRTPSGRIELCPEPIAADVPRVLAALREPVDGMVLIGRRHLRSNNSWLHNVPALVKGKQLCTLLVNPGDAERLGLADGGTARVTSRVGEVEATVEVSADMAAGVVSLPHGWGHDRPGTRLTTARAHPGVNVNLLTDDLAVDPLSGTAVLNGVHVRVTPSAAQ</sequence>
<dbReference type="InterPro" id="IPR006657">
    <property type="entry name" value="MoPterin_dinucl-bd_dom"/>
</dbReference>
<dbReference type="GO" id="GO:0043546">
    <property type="term" value="F:molybdopterin cofactor binding"/>
    <property type="evidence" value="ECO:0007669"/>
    <property type="project" value="InterPro"/>
</dbReference>
<dbReference type="Gene3D" id="3.40.228.10">
    <property type="entry name" value="Dimethylsulfoxide Reductase, domain 2"/>
    <property type="match status" value="1"/>
</dbReference>
<evidence type="ECO:0000313" key="8">
    <source>
        <dbReference type="Proteomes" id="UP000241118"/>
    </source>
</evidence>
<evidence type="ECO:0000256" key="2">
    <source>
        <dbReference type="ARBA" id="ARBA00022723"/>
    </source>
</evidence>
<dbReference type="Pfam" id="PF01568">
    <property type="entry name" value="Molydop_binding"/>
    <property type="match status" value="1"/>
</dbReference>
<dbReference type="AlphaFoldDB" id="A0A2P8I3U3"/>
<dbReference type="GO" id="GO:0016020">
    <property type="term" value="C:membrane"/>
    <property type="evidence" value="ECO:0007669"/>
    <property type="project" value="TreeGrafter"/>
</dbReference>
<dbReference type="SUPFAM" id="SSF53706">
    <property type="entry name" value="Formate dehydrogenase/DMSO reductase, domains 1-3"/>
    <property type="match status" value="1"/>
</dbReference>
<dbReference type="Proteomes" id="UP000241118">
    <property type="component" value="Unassembled WGS sequence"/>
</dbReference>
<keyword evidence="5" id="KW-0411">Iron-sulfur</keyword>
<keyword evidence="3" id="KW-0560">Oxidoreductase</keyword>
<gene>
    <name evidence="7" type="ORF">B0I31_110217</name>
</gene>
<keyword evidence="2" id="KW-0479">Metal-binding</keyword>
<dbReference type="SMART" id="SM00926">
    <property type="entry name" value="Molybdop_Fe4S4"/>
    <property type="match status" value="1"/>
</dbReference>
<dbReference type="InterPro" id="IPR009010">
    <property type="entry name" value="Asp_de-COase-like_dom_sf"/>
</dbReference>
<dbReference type="InterPro" id="IPR006656">
    <property type="entry name" value="Mopterin_OxRdtase"/>
</dbReference>
<dbReference type="Pfam" id="PF00384">
    <property type="entry name" value="Molybdopterin"/>
    <property type="match status" value="1"/>
</dbReference>
<organism evidence="7 8">
    <name type="scientific">Saccharothrix carnea</name>
    <dbReference type="NCBI Taxonomy" id="1280637"/>
    <lineage>
        <taxon>Bacteria</taxon>
        <taxon>Bacillati</taxon>
        <taxon>Actinomycetota</taxon>
        <taxon>Actinomycetes</taxon>
        <taxon>Pseudonocardiales</taxon>
        <taxon>Pseudonocardiaceae</taxon>
        <taxon>Saccharothrix</taxon>
    </lineage>
</organism>
<accession>A0A2P8I3U3</accession>
<dbReference type="PANTHER" id="PTHR43105">
    <property type="entry name" value="RESPIRATORY NITRATE REDUCTASE"/>
    <property type="match status" value="1"/>
</dbReference>
<dbReference type="InterPro" id="IPR050123">
    <property type="entry name" value="Prok_molybdopt-oxidoreductase"/>
</dbReference>
<dbReference type="Pfam" id="PF04879">
    <property type="entry name" value="Molybdop_Fe4S4"/>
    <property type="match status" value="1"/>
</dbReference>
<dbReference type="PANTHER" id="PTHR43105:SF9">
    <property type="entry name" value="NADPH-FE(3+) OXIDOREDUCTASE SUBUNIT ALPHA"/>
    <property type="match status" value="1"/>
</dbReference>
<evidence type="ECO:0000259" key="6">
    <source>
        <dbReference type="PROSITE" id="PS51669"/>
    </source>
</evidence>
<proteinExistence type="predicted"/>
<evidence type="ECO:0000256" key="4">
    <source>
        <dbReference type="ARBA" id="ARBA00023004"/>
    </source>
</evidence>
<dbReference type="GO" id="GO:0016491">
    <property type="term" value="F:oxidoreductase activity"/>
    <property type="evidence" value="ECO:0007669"/>
    <property type="project" value="UniProtKB-KW"/>
</dbReference>
<dbReference type="CDD" id="cd02782">
    <property type="entry name" value="MopB_CT_1"/>
    <property type="match status" value="1"/>
</dbReference>
<feature type="domain" description="4Fe-4S Mo/W bis-MGD-type" evidence="6">
    <location>
        <begin position="1"/>
        <end position="57"/>
    </location>
</feature>
<evidence type="ECO:0000256" key="1">
    <source>
        <dbReference type="ARBA" id="ARBA00022485"/>
    </source>
</evidence>
<dbReference type="GO" id="GO:0051539">
    <property type="term" value="F:4 iron, 4 sulfur cluster binding"/>
    <property type="evidence" value="ECO:0007669"/>
    <property type="project" value="UniProtKB-KW"/>
</dbReference>
<name>A0A2P8I3U3_SACCR</name>
<reference evidence="7 8" key="1">
    <citation type="submission" date="2018-03" db="EMBL/GenBank/DDBJ databases">
        <title>Genomic Encyclopedia of Type Strains, Phase III (KMG-III): the genomes of soil and plant-associated and newly described type strains.</title>
        <authorList>
            <person name="Whitman W."/>
        </authorList>
    </citation>
    <scope>NUCLEOTIDE SEQUENCE [LARGE SCALE GENOMIC DNA]</scope>
    <source>
        <strain evidence="7 8">CGMCC 4.7097</strain>
    </source>
</reference>
<keyword evidence="8" id="KW-1185">Reference proteome</keyword>
<evidence type="ECO:0000256" key="3">
    <source>
        <dbReference type="ARBA" id="ARBA00023002"/>
    </source>
</evidence>
<dbReference type="GO" id="GO:0046872">
    <property type="term" value="F:metal ion binding"/>
    <property type="evidence" value="ECO:0007669"/>
    <property type="project" value="UniProtKB-KW"/>
</dbReference>